<dbReference type="InterPro" id="IPR011004">
    <property type="entry name" value="Trimer_LpxA-like_sf"/>
</dbReference>
<comment type="similarity">
    <text evidence="1">Belongs to the transferase hexapeptide repeat family.</text>
</comment>
<gene>
    <name evidence="3" type="ORF">E2R66_01470</name>
</gene>
<sequence>MKKLIKAILVWFVDKTNLHHLIEQVKEAKQVQNIQYNITNNGATFYPEAVVVNGQDKTKIAIGNNTHIRGMLSVFKYGGKISIGENCYVGDHSRIWSGESVTIGNFVQISHNVNIMDTNSHELDALERAERYVDLMQNGAWSDKGNVLTAPIVIHDYAWVSFNATILKGVTIGEGAIVGACAVVTKDVPAYTLVVGNPAKVIKTLNK</sequence>
<evidence type="ECO:0000256" key="1">
    <source>
        <dbReference type="ARBA" id="ARBA00007274"/>
    </source>
</evidence>
<evidence type="ECO:0000256" key="2">
    <source>
        <dbReference type="ARBA" id="ARBA00022679"/>
    </source>
</evidence>
<dbReference type="EMBL" id="SOZE01000001">
    <property type="protein sequence ID" value="TFF40873.1"/>
    <property type="molecule type" value="Genomic_DNA"/>
</dbReference>
<dbReference type="Pfam" id="PF00132">
    <property type="entry name" value="Hexapep"/>
    <property type="match status" value="1"/>
</dbReference>
<dbReference type="CDD" id="cd04647">
    <property type="entry name" value="LbH_MAT_like"/>
    <property type="match status" value="1"/>
</dbReference>
<dbReference type="PANTHER" id="PTHR23416:SF23">
    <property type="entry name" value="ACETYLTRANSFERASE C18B11.09C-RELATED"/>
    <property type="match status" value="1"/>
</dbReference>
<keyword evidence="4" id="KW-1185">Reference proteome</keyword>
<comment type="caution">
    <text evidence="3">The sequence shown here is derived from an EMBL/GenBank/DDBJ whole genome shotgun (WGS) entry which is preliminary data.</text>
</comment>
<dbReference type="GO" id="GO:0005829">
    <property type="term" value="C:cytosol"/>
    <property type="evidence" value="ECO:0007669"/>
    <property type="project" value="TreeGrafter"/>
</dbReference>
<dbReference type="Proteomes" id="UP000297540">
    <property type="component" value="Unassembled WGS sequence"/>
</dbReference>
<protein>
    <submittedName>
        <fullName evidence="3">Acyltransferase</fullName>
    </submittedName>
</protein>
<organism evidence="3 4">
    <name type="scientific">Mucilaginibacter psychrotolerans</name>
    <dbReference type="NCBI Taxonomy" id="1524096"/>
    <lineage>
        <taxon>Bacteria</taxon>
        <taxon>Pseudomonadati</taxon>
        <taxon>Bacteroidota</taxon>
        <taxon>Sphingobacteriia</taxon>
        <taxon>Sphingobacteriales</taxon>
        <taxon>Sphingobacteriaceae</taxon>
        <taxon>Mucilaginibacter</taxon>
    </lineage>
</organism>
<keyword evidence="3" id="KW-0012">Acyltransferase</keyword>
<dbReference type="InterPro" id="IPR051159">
    <property type="entry name" value="Hexapeptide_acetyltransf"/>
</dbReference>
<dbReference type="PANTHER" id="PTHR23416">
    <property type="entry name" value="SIALIC ACID SYNTHASE-RELATED"/>
    <property type="match status" value="1"/>
</dbReference>
<dbReference type="AlphaFoldDB" id="A0A4Y8SP93"/>
<accession>A0A4Y8SP93</accession>
<dbReference type="SUPFAM" id="SSF51161">
    <property type="entry name" value="Trimeric LpxA-like enzymes"/>
    <property type="match status" value="1"/>
</dbReference>
<name>A0A4Y8SP93_9SPHI</name>
<dbReference type="RefSeq" id="WP_133229562.1">
    <property type="nucleotide sequence ID" value="NZ_SOZE01000001.1"/>
</dbReference>
<dbReference type="InterPro" id="IPR001451">
    <property type="entry name" value="Hexapep"/>
</dbReference>
<reference evidence="3 4" key="1">
    <citation type="journal article" date="2017" name="Int. J. Syst. Evol. Microbiol.">
        <title>Mucilaginibacterpsychrotolerans sp. nov., isolated from peatlands.</title>
        <authorList>
            <person name="Deng Y."/>
            <person name="Shen L."/>
            <person name="Xu B."/>
            <person name="Liu Y."/>
            <person name="Gu Z."/>
            <person name="Liu H."/>
            <person name="Zhou Y."/>
        </authorList>
    </citation>
    <scope>NUCLEOTIDE SEQUENCE [LARGE SCALE GENOMIC DNA]</scope>
    <source>
        <strain evidence="3 4">NH7-4</strain>
    </source>
</reference>
<dbReference type="Gene3D" id="2.160.10.10">
    <property type="entry name" value="Hexapeptide repeat proteins"/>
    <property type="match status" value="1"/>
</dbReference>
<keyword evidence="2 3" id="KW-0808">Transferase</keyword>
<evidence type="ECO:0000313" key="4">
    <source>
        <dbReference type="Proteomes" id="UP000297540"/>
    </source>
</evidence>
<proteinExistence type="inferred from homology"/>
<dbReference type="GO" id="GO:0008374">
    <property type="term" value="F:O-acyltransferase activity"/>
    <property type="evidence" value="ECO:0007669"/>
    <property type="project" value="TreeGrafter"/>
</dbReference>
<evidence type="ECO:0000313" key="3">
    <source>
        <dbReference type="EMBL" id="TFF40873.1"/>
    </source>
</evidence>